<accession>A0A4R0N7R3</accession>
<dbReference type="Gene3D" id="3.60.10.10">
    <property type="entry name" value="Endonuclease/exonuclease/phosphatase"/>
    <property type="match status" value="1"/>
</dbReference>
<dbReference type="CDD" id="cd09084">
    <property type="entry name" value="EEP-2"/>
    <property type="match status" value="1"/>
</dbReference>
<proteinExistence type="predicted"/>
<dbReference type="InterPro" id="IPR036691">
    <property type="entry name" value="Endo/exonu/phosph_ase_sf"/>
</dbReference>
<keyword evidence="3" id="KW-0540">Nuclease</keyword>
<keyword evidence="3" id="KW-0378">Hydrolase</keyword>
<feature type="transmembrane region" description="Helical" evidence="1">
    <location>
        <begin position="12"/>
        <end position="31"/>
    </location>
</feature>
<protein>
    <submittedName>
        <fullName evidence="3">Endonuclease</fullName>
    </submittedName>
</protein>
<evidence type="ECO:0000313" key="4">
    <source>
        <dbReference type="Proteomes" id="UP000291117"/>
    </source>
</evidence>
<dbReference type="OrthoDB" id="635146at2"/>
<keyword evidence="3" id="KW-0255">Endonuclease</keyword>
<name>A0A4R0N7R3_9SPHI</name>
<reference evidence="3 4" key="1">
    <citation type="submission" date="2019-02" db="EMBL/GenBank/DDBJ databases">
        <title>Pedobacter sp. RP-3-8 sp. nov., isolated from Arctic soil.</title>
        <authorList>
            <person name="Dahal R.H."/>
        </authorList>
    </citation>
    <scope>NUCLEOTIDE SEQUENCE [LARGE SCALE GENOMIC DNA]</scope>
    <source>
        <strain evidence="3 4">RP-3-8</strain>
    </source>
</reference>
<evidence type="ECO:0000259" key="2">
    <source>
        <dbReference type="Pfam" id="PF03372"/>
    </source>
</evidence>
<dbReference type="Pfam" id="PF03372">
    <property type="entry name" value="Exo_endo_phos"/>
    <property type="match status" value="1"/>
</dbReference>
<evidence type="ECO:0000313" key="3">
    <source>
        <dbReference type="EMBL" id="TCC95547.1"/>
    </source>
</evidence>
<dbReference type="SUPFAM" id="SSF56219">
    <property type="entry name" value="DNase I-like"/>
    <property type="match status" value="1"/>
</dbReference>
<keyword evidence="1" id="KW-1133">Transmembrane helix</keyword>
<organism evidence="3 4">
    <name type="scientific">Pedobacter hiemivivus</name>
    <dbReference type="NCBI Taxonomy" id="2530454"/>
    <lineage>
        <taxon>Bacteria</taxon>
        <taxon>Pseudomonadati</taxon>
        <taxon>Bacteroidota</taxon>
        <taxon>Sphingobacteriia</taxon>
        <taxon>Sphingobacteriales</taxon>
        <taxon>Sphingobacteriaceae</taxon>
        <taxon>Pedobacter</taxon>
    </lineage>
</organism>
<feature type="transmembrane region" description="Helical" evidence="1">
    <location>
        <begin position="37"/>
        <end position="61"/>
    </location>
</feature>
<keyword evidence="4" id="KW-1185">Reference proteome</keyword>
<dbReference type="Proteomes" id="UP000291117">
    <property type="component" value="Unassembled WGS sequence"/>
</dbReference>
<dbReference type="PANTHER" id="PTHR14859:SF15">
    <property type="entry name" value="ENDONUCLEASE_EXONUCLEASE_PHOSPHATASE DOMAIN-CONTAINING PROTEIN"/>
    <property type="match status" value="1"/>
</dbReference>
<dbReference type="InterPro" id="IPR005135">
    <property type="entry name" value="Endo/exonuclease/phosphatase"/>
</dbReference>
<keyword evidence="1" id="KW-0812">Transmembrane</keyword>
<dbReference type="GO" id="GO:0004519">
    <property type="term" value="F:endonuclease activity"/>
    <property type="evidence" value="ECO:0007669"/>
    <property type="project" value="UniProtKB-KW"/>
</dbReference>
<comment type="caution">
    <text evidence="3">The sequence shown here is derived from an EMBL/GenBank/DDBJ whole genome shotgun (WGS) entry which is preliminary data.</text>
</comment>
<feature type="domain" description="Endonuclease/exonuclease/phosphatase" evidence="2">
    <location>
        <begin position="109"/>
        <end position="358"/>
    </location>
</feature>
<dbReference type="RefSeq" id="WP_131610073.1">
    <property type="nucleotide sequence ID" value="NZ_SJSM01000009.1"/>
</dbReference>
<dbReference type="InterPro" id="IPR051916">
    <property type="entry name" value="GPI-anchor_lipid_remodeler"/>
</dbReference>
<evidence type="ECO:0000256" key="1">
    <source>
        <dbReference type="SAM" id="Phobius"/>
    </source>
</evidence>
<dbReference type="EMBL" id="SJSM01000009">
    <property type="protein sequence ID" value="TCC95547.1"/>
    <property type="molecule type" value="Genomic_DNA"/>
</dbReference>
<gene>
    <name evidence="3" type="ORF">EZ444_15570</name>
</gene>
<dbReference type="AlphaFoldDB" id="A0A4R0N7R3"/>
<keyword evidence="1" id="KW-0472">Membrane</keyword>
<dbReference type="GO" id="GO:0016020">
    <property type="term" value="C:membrane"/>
    <property type="evidence" value="ECO:0007669"/>
    <property type="project" value="GOC"/>
</dbReference>
<dbReference type="GO" id="GO:0006506">
    <property type="term" value="P:GPI anchor biosynthetic process"/>
    <property type="evidence" value="ECO:0007669"/>
    <property type="project" value="TreeGrafter"/>
</dbReference>
<dbReference type="PANTHER" id="PTHR14859">
    <property type="entry name" value="CALCOFLUOR WHITE HYPERSENSITIVE PROTEIN PRECURSOR"/>
    <property type="match status" value="1"/>
</dbReference>
<feature type="transmembrane region" description="Helical" evidence="1">
    <location>
        <begin position="68"/>
        <end position="91"/>
    </location>
</feature>
<sequence>MRNAKPTFLDQLVRLAAAGLAFGLVFGFLAGRFDPRSFQLLAFFGLAYPFFLVLNVLMIIWWCLRKRWLFAFATLGLILVGWTALTATFGFSGEAGKGPKSDAGLIRMMTYNVHSFKPYGQENVEPVKQKMLNLIENENPDIICFQEYFTRRKGTFDITDSLKRILNKPHYYFVPSSKNDYEATGLAIFSKYPIVDKGTIVFGENYGGNASIYIDVMIKKQKIRVYNVHLQSISFDKQDYDYIDRVKDMNPKLYPSKRILVMLRNAFLLRSEQVDVMKAHMKTCETPFLIAGDFNDTPASYAVTQLTKSLKNTFKEQGTGFGKTYNGKFPNFQIDYIATTKSIDVLNYHIAEAELSDHFPVRSDLRLNP</sequence>